<sequence>MEAWQQEYSHGRAESKCSRCSVARPHYRVVRAHSMRRPAWSRGRQVAVVPPRECARAVGGLRCFACERPVHHLLSGDSGWHIALVVARMRELPSGQRGDCEAGARIWRTSIRPRPPQPDEWDRVRGGAPPEVQEDQIARLLAFAKRDDRLRGWRTREYPRLASRFDPLADVPLRLWQAEWPPSLEASVDAFTRLLGRAPDPSLSTNA</sequence>
<dbReference type="AlphaFoldDB" id="A0AAD1H3Q3"/>
<name>A0AAD1H3Q3_MYCXE</name>
<reference evidence="1 2" key="1">
    <citation type="submission" date="2019-12" db="EMBL/GenBank/DDBJ databases">
        <title>Complete genome sequence of Mycolicibacterium xenopi str. JCM15661T.</title>
        <authorList>
            <person name="Yoshida M."/>
            <person name="Fukano H."/>
            <person name="Asakura T."/>
            <person name="Hoshino Y."/>
        </authorList>
    </citation>
    <scope>NUCLEOTIDE SEQUENCE [LARGE SCALE GENOMIC DNA]</scope>
    <source>
        <strain evidence="1 2">JCM 15661T</strain>
    </source>
</reference>
<proteinExistence type="predicted"/>
<dbReference type="Proteomes" id="UP000464624">
    <property type="component" value="Chromosome"/>
</dbReference>
<evidence type="ECO:0000313" key="1">
    <source>
        <dbReference type="EMBL" id="BBU24312.1"/>
    </source>
</evidence>
<gene>
    <name evidence="1" type="ORF">MYXE_41020</name>
</gene>
<evidence type="ECO:0000313" key="2">
    <source>
        <dbReference type="Proteomes" id="UP000464624"/>
    </source>
</evidence>
<organism evidence="1 2">
    <name type="scientific">Mycobacterium xenopi</name>
    <dbReference type="NCBI Taxonomy" id="1789"/>
    <lineage>
        <taxon>Bacteria</taxon>
        <taxon>Bacillati</taxon>
        <taxon>Actinomycetota</taxon>
        <taxon>Actinomycetes</taxon>
        <taxon>Mycobacteriales</taxon>
        <taxon>Mycobacteriaceae</taxon>
        <taxon>Mycobacterium</taxon>
    </lineage>
</organism>
<protein>
    <submittedName>
        <fullName evidence="1">Uncharacterized protein</fullName>
    </submittedName>
</protein>
<dbReference type="EMBL" id="AP022314">
    <property type="protein sequence ID" value="BBU24312.1"/>
    <property type="molecule type" value="Genomic_DNA"/>
</dbReference>
<accession>A0AAD1H3Q3</accession>
<dbReference type="KEGG" id="mxe:MYXE_41020"/>